<organism evidence="1 2">
    <name type="scientific">Staurois parvus</name>
    <dbReference type="NCBI Taxonomy" id="386267"/>
    <lineage>
        <taxon>Eukaryota</taxon>
        <taxon>Metazoa</taxon>
        <taxon>Chordata</taxon>
        <taxon>Craniata</taxon>
        <taxon>Vertebrata</taxon>
        <taxon>Euteleostomi</taxon>
        <taxon>Amphibia</taxon>
        <taxon>Batrachia</taxon>
        <taxon>Anura</taxon>
        <taxon>Neobatrachia</taxon>
        <taxon>Ranoidea</taxon>
        <taxon>Ranidae</taxon>
        <taxon>Staurois</taxon>
    </lineage>
</organism>
<protein>
    <submittedName>
        <fullName evidence="1">Uncharacterized protein</fullName>
    </submittedName>
</protein>
<sequence>MSFINGTRIYSLCVLPRTQWNTDRCTGPLCEVPDHVITDWPISDHFLTSLLATCEICDHRGHMVQGYSQQPCTM</sequence>
<reference evidence="1" key="1">
    <citation type="submission" date="2023-05" db="EMBL/GenBank/DDBJ databases">
        <authorList>
            <person name="Stuckert A."/>
        </authorList>
    </citation>
    <scope>NUCLEOTIDE SEQUENCE</scope>
</reference>
<evidence type="ECO:0000313" key="2">
    <source>
        <dbReference type="Proteomes" id="UP001162483"/>
    </source>
</evidence>
<comment type="caution">
    <text evidence="1">The sequence shown here is derived from an EMBL/GenBank/DDBJ whole genome shotgun (WGS) entry which is preliminary data.</text>
</comment>
<gene>
    <name evidence="1" type="ORF">SPARVUS_LOCUS5910412</name>
</gene>
<accession>A0ABN9CW80</accession>
<keyword evidence="2" id="KW-1185">Reference proteome</keyword>
<dbReference type="EMBL" id="CATNWA010013038">
    <property type="protein sequence ID" value="CAI9564475.1"/>
    <property type="molecule type" value="Genomic_DNA"/>
</dbReference>
<feature type="non-terminal residue" evidence="1">
    <location>
        <position position="74"/>
    </location>
</feature>
<proteinExistence type="predicted"/>
<dbReference type="Proteomes" id="UP001162483">
    <property type="component" value="Unassembled WGS sequence"/>
</dbReference>
<evidence type="ECO:0000313" key="1">
    <source>
        <dbReference type="EMBL" id="CAI9564475.1"/>
    </source>
</evidence>
<name>A0ABN9CW80_9NEOB</name>